<dbReference type="SUPFAM" id="SSF51206">
    <property type="entry name" value="cAMP-binding domain-like"/>
    <property type="match status" value="1"/>
</dbReference>
<dbReference type="OrthoDB" id="9798104at2"/>
<dbReference type="PANTHER" id="PTHR24567">
    <property type="entry name" value="CRP FAMILY TRANSCRIPTIONAL REGULATORY PROTEIN"/>
    <property type="match status" value="1"/>
</dbReference>
<keyword evidence="1" id="KW-0805">Transcription regulation</keyword>
<dbReference type="InterPro" id="IPR050397">
    <property type="entry name" value="Env_Response_Regulators"/>
</dbReference>
<evidence type="ECO:0000259" key="5">
    <source>
        <dbReference type="PROSITE" id="PS51063"/>
    </source>
</evidence>
<dbReference type="InterPro" id="IPR036390">
    <property type="entry name" value="WH_DNA-bd_sf"/>
</dbReference>
<dbReference type="PROSITE" id="PS51063">
    <property type="entry name" value="HTH_CRP_2"/>
    <property type="match status" value="1"/>
</dbReference>
<organism evidence="6 7">
    <name type="scientific">Leptospira fletcheri</name>
    <dbReference type="NCBI Taxonomy" id="2484981"/>
    <lineage>
        <taxon>Bacteria</taxon>
        <taxon>Pseudomonadati</taxon>
        <taxon>Spirochaetota</taxon>
        <taxon>Spirochaetia</taxon>
        <taxon>Leptospirales</taxon>
        <taxon>Leptospiraceae</taxon>
        <taxon>Leptospira</taxon>
    </lineage>
</organism>
<dbReference type="PROSITE" id="PS50042">
    <property type="entry name" value="CNMP_BINDING_3"/>
    <property type="match status" value="1"/>
</dbReference>
<feature type="domain" description="HTH crp-type" evidence="5">
    <location>
        <begin position="160"/>
        <end position="227"/>
    </location>
</feature>
<evidence type="ECO:0000256" key="3">
    <source>
        <dbReference type="ARBA" id="ARBA00023163"/>
    </source>
</evidence>
<proteinExistence type="predicted"/>
<keyword evidence="2" id="KW-0238">DNA-binding</keyword>
<dbReference type="RefSeq" id="WP_135766357.1">
    <property type="nucleotide sequence ID" value="NZ_RQET01000001.1"/>
</dbReference>
<reference evidence="6" key="1">
    <citation type="journal article" date="2019" name="PLoS Negl. Trop. Dis.">
        <title>Revisiting the worldwide diversity of Leptospira species in the environment.</title>
        <authorList>
            <person name="Vincent A.T."/>
            <person name="Schiettekatte O."/>
            <person name="Bourhy P."/>
            <person name="Veyrier F.J."/>
            <person name="Picardeau M."/>
        </authorList>
    </citation>
    <scope>NUCLEOTIDE SEQUENCE [LARGE SCALE GENOMIC DNA]</scope>
    <source>
        <strain evidence="6">SSW15</strain>
    </source>
</reference>
<dbReference type="GO" id="GO:0003700">
    <property type="term" value="F:DNA-binding transcription factor activity"/>
    <property type="evidence" value="ECO:0007669"/>
    <property type="project" value="TreeGrafter"/>
</dbReference>
<name>A0A4R9GLJ5_9LEPT</name>
<evidence type="ECO:0000313" key="7">
    <source>
        <dbReference type="Proteomes" id="UP000298458"/>
    </source>
</evidence>
<dbReference type="InterPro" id="IPR036388">
    <property type="entry name" value="WH-like_DNA-bd_sf"/>
</dbReference>
<evidence type="ECO:0000256" key="1">
    <source>
        <dbReference type="ARBA" id="ARBA00023015"/>
    </source>
</evidence>
<dbReference type="Gene3D" id="2.60.120.10">
    <property type="entry name" value="Jelly Rolls"/>
    <property type="match status" value="1"/>
</dbReference>
<protein>
    <submittedName>
        <fullName evidence="6">Crp/Fnr family transcriptional regulator</fullName>
    </submittedName>
</protein>
<dbReference type="GO" id="GO:0003677">
    <property type="term" value="F:DNA binding"/>
    <property type="evidence" value="ECO:0007669"/>
    <property type="project" value="UniProtKB-KW"/>
</dbReference>
<evidence type="ECO:0000313" key="6">
    <source>
        <dbReference type="EMBL" id="TGK14016.1"/>
    </source>
</evidence>
<dbReference type="InterPro" id="IPR018490">
    <property type="entry name" value="cNMP-bd_dom_sf"/>
</dbReference>
<dbReference type="SMART" id="SM00100">
    <property type="entry name" value="cNMP"/>
    <property type="match status" value="1"/>
</dbReference>
<dbReference type="Gene3D" id="1.10.10.10">
    <property type="entry name" value="Winged helix-like DNA-binding domain superfamily/Winged helix DNA-binding domain"/>
    <property type="match status" value="1"/>
</dbReference>
<keyword evidence="7" id="KW-1185">Reference proteome</keyword>
<keyword evidence="3" id="KW-0804">Transcription</keyword>
<dbReference type="EMBL" id="RQET01000001">
    <property type="protein sequence ID" value="TGK14016.1"/>
    <property type="molecule type" value="Genomic_DNA"/>
</dbReference>
<dbReference type="GO" id="GO:0005829">
    <property type="term" value="C:cytosol"/>
    <property type="evidence" value="ECO:0007669"/>
    <property type="project" value="TreeGrafter"/>
</dbReference>
<gene>
    <name evidence="6" type="ORF">EHO60_01340</name>
</gene>
<dbReference type="Pfam" id="PF13545">
    <property type="entry name" value="HTH_Crp_2"/>
    <property type="match status" value="1"/>
</dbReference>
<dbReference type="Proteomes" id="UP000298458">
    <property type="component" value="Unassembled WGS sequence"/>
</dbReference>
<accession>A0A4R9GLJ5</accession>
<dbReference type="PANTHER" id="PTHR24567:SF58">
    <property type="entry name" value="CYCLIC AMP-BINDING REGULATORY PROTEIN"/>
    <property type="match status" value="1"/>
</dbReference>
<feature type="domain" description="Cyclic nucleotide-binding" evidence="4">
    <location>
        <begin position="46"/>
        <end position="129"/>
    </location>
</feature>
<dbReference type="CDD" id="cd00038">
    <property type="entry name" value="CAP_ED"/>
    <property type="match status" value="1"/>
</dbReference>
<dbReference type="InterPro" id="IPR014710">
    <property type="entry name" value="RmlC-like_jellyroll"/>
</dbReference>
<dbReference type="InterPro" id="IPR000595">
    <property type="entry name" value="cNMP-bd_dom"/>
</dbReference>
<evidence type="ECO:0000259" key="4">
    <source>
        <dbReference type="PROSITE" id="PS50042"/>
    </source>
</evidence>
<dbReference type="AlphaFoldDB" id="A0A4R9GLJ5"/>
<sequence length="235" mass="26850">MATALAYKIEEEKTPSVSAWSTFPVCSKDLYNYLLEQKLGKRTLKFPRKSILFSEGEGTKGFYLILSGTVRTYKDSPNGQRQQTLKIYSPESWVGLRDAISEDSYNKTAECLEDTVVIYINGEDARQLFNQDYRFQNAILKYISKECKSAENRIYSMGTKQVHSKLAEFLLSLKEKYGSEINVKFSREVMATTIGSKTETLVRALADLKAKGWIEIDKNFIAIRNEDALLKLMEI</sequence>
<dbReference type="Pfam" id="PF00027">
    <property type="entry name" value="cNMP_binding"/>
    <property type="match status" value="1"/>
</dbReference>
<evidence type="ECO:0000256" key="2">
    <source>
        <dbReference type="ARBA" id="ARBA00023125"/>
    </source>
</evidence>
<dbReference type="InterPro" id="IPR012318">
    <property type="entry name" value="HTH_CRP"/>
</dbReference>
<dbReference type="SUPFAM" id="SSF46785">
    <property type="entry name" value="Winged helix' DNA-binding domain"/>
    <property type="match status" value="1"/>
</dbReference>
<comment type="caution">
    <text evidence="6">The sequence shown here is derived from an EMBL/GenBank/DDBJ whole genome shotgun (WGS) entry which is preliminary data.</text>
</comment>